<dbReference type="RefSeq" id="WP_040851163.1">
    <property type="nucleotide sequence ID" value="NZ_CP021106.3"/>
</dbReference>
<evidence type="ECO:0000259" key="2">
    <source>
        <dbReference type="Pfam" id="PF01266"/>
    </source>
</evidence>
<keyword evidence="1" id="KW-0560">Oxidoreductase</keyword>
<name>A0A1W6SRA3_9PROT</name>
<reference evidence="3 4" key="1">
    <citation type="journal article" date="2015" name="Int. J. Syst. Evol. Microbiol.">
        <title>Nitrosospira lacus sp. nov., a psychrotolerant, ammonia-oxidizing bacterium from sandy lake sediment.</title>
        <authorList>
            <person name="Urakawa H."/>
            <person name="Garcia J.C."/>
            <person name="Nielsen J.L."/>
            <person name="Le V.Q."/>
            <person name="Kozlowski J.A."/>
            <person name="Stein L.Y."/>
            <person name="Lim C.K."/>
            <person name="Pommerening-Roser A."/>
            <person name="Martens-Habbena W."/>
            <person name="Stahl D.A."/>
            <person name="Klotz M.G."/>
        </authorList>
    </citation>
    <scope>NUCLEOTIDE SEQUENCE [LARGE SCALE GENOMIC DNA]</scope>
    <source>
        <strain evidence="3 4">APG3</strain>
    </source>
</reference>
<dbReference type="KEGG" id="nlc:EBAPG3_011325"/>
<dbReference type="InterPro" id="IPR006076">
    <property type="entry name" value="FAD-dep_OxRdtase"/>
</dbReference>
<dbReference type="SUPFAM" id="SSF51905">
    <property type="entry name" value="FAD/NAD(P)-binding domain"/>
    <property type="match status" value="1"/>
</dbReference>
<dbReference type="PRINTS" id="PR00420">
    <property type="entry name" value="RNGMNOXGNASE"/>
</dbReference>
<dbReference type="InterPro" id="IPR050816">
    <property type="entry name" value="Flavin-dep_Halogenase_NPB"/>
</dbReference>
<evidence type="ECO:0000313" key="3">
    <source>
        <dbReference type="EMBL" id="ARO88319.1"/>
    </source>
</evidence>
<organism evidence="3 4">
    <name type="scientific">Nitrosospira lacus</name>
    <dbReference type="NCBI Taxonomy" id="1288494"/>
    <lineage>
        <taxon>Bacteria</taxon>
        <taxon>Pseudomonadati</taxon>
        <taxon>Pseudomonadota</taxon>
        <taxon>Betaproteobacteria</taxon>
        <taxon>Nitrosomonadales</taxon>
        <taxon>Nitrosomonadaceae</taxon>
        <taxon>Nitrosospira</taxon>
    </lineage>
</organism>
<keyword evidence="4" id="KW-1185">Reference proteome</keyword>
<proteinExistence type="predicted"/>
<dbReference type="Gene3D" id="3.30.9.100">
    <property type="match status" value="1"/>
</dbReference>
<gene>
    <name evidence="3" type="ORF">EBAPG3_011325</name>
</gene>
<dbReference type="AlphaFoldDB" id="A0A1W6SRA3"/>
<protein>
    <recommendedName>
        <fullName evidence="2">FAD dependent oxidoreductase domain-containing protein</fullName>
    </recommendedName>
</protein>
<feature type="domain" description="FAD dependent oxidoreductase" evidence="2">
    <location>
        <begin position="93"/>
        <end position="228"/>
    </location>
</feature>
<dbReference type="eggNOG" id="COG0644">
    <property type="taxonomic scope" value="Bacteria"/>
</dbReference>
<dbReference type="EMBL" id="CP021106">
    <property type="protein sequence ID" value="ARO88319.1"/>
    <property type="molecule type" value="Genomic_DNA"/>
</dbReference>
<dbReference type="OrthoDB" id="103324at2"/>
<dbReference type="PANTHER" id="PTHR43747:SF1">
    <property type="entry name" value="SLR1998 PROTEIN"/>
    <property type="match status" value="1"/>
</dbReference>
<evidence type="ECO:0000313" key="4">
    <source>
        <dbReference type="Proteomes" id="UP000012179"/>
    </source>
</evidence>
<dbReference type="Pfam" id="PF01266">
    <property type="entry name" value="DAO"/>
    <property type="match status" value="1"/>
</dbReference>
<dbReference type="PANTHER" id="PTHR43747">
    <property type="entry name" value="FAD-BINDING PROTEIN"/>
    <property type="match status" value="1"/>
</dbReference>
<evidence type="ECO:0000256" key="1">
    <source>
        <dbReference type="ARBA" id="ARBA00023002"/>
    </source>
</evidence>
<dbReference type="Proteomes" id="UP000012179">
    <property type="component" value="Chromosome"/>
</dbReference>
<dbReference type="GO" id="GO:0016491">
    <property type="term" value="F:oxidoreductase activity"/>
    <property type="evidence" value="ECO:0007669"/>
    <property type="project" value="UniProtKB-KW"/>
</dbReference>
<dbReference type="InterPro" id="IPR036188">
    <property type="entry name" value="FAD/NAD-bd_sf"/>
</dbReference>
<sequence>MSGGSQNIEAIVAGGGPAGGICALALAHGGARVCLVHWDGYSTGGIELVSGRARRMIEQYCPGFFRQDNAGTGGVEVHETISLWGTSEPVALSAMFNPWGPGVAVERILFDQALRDLAAAAGVSVIADTKVTNIERRNDQWQLFLRSGEAECIPVCARFLVLATGRAAARFFDTSPRGESSRIALMAPLSPLCDVPDHALYIEARDNGWWYALPSGDGGHFAGFCTSRDEIKRRRASLREFFFGELRGTRLLAPLLGGPGAELNPHITGRVAGVRGFGKAAGSGWIAVGDAAYAPDPLSGMGIELAIESARLGAHALLGAMRETGKETGKRDVFVEYEDAIRECANQHDKVAARHYGSLTPVAPEIPLFNPHKY</sequence>
<dbReference type="Gene3D" id="3.50.50.60">
    <property type="entry name" value="FAD/NAD(P)-binding domain"/>
    <property type="match status" value="1"/>
</dbReference>
<accession>A0A1W6SRA3</accession>